<sequence>MVIIQLDTEQLKSLIQTEFRKVLNDQPPAEYRPGPNEERPLNVGQTAEFLGISEQTVYQNIKKIPHKKRFGRLYFIKSELVAYLEAGTQKTA</sequence>
<evidence type="ECO:0000313" key="3">
    <source>
        <dbReference type="Proteomes" id="UP000664034"/>
    </source>
</evidence>
<reference evidence="2" key="1">
    <citation type="submission" date="2021-03" db="EMBL/GenBank/DDBJ databases">
        <title>Fibrella sp. HMF5335 genome sequencing and assembly.</title>
        <authorList>
            <person name="Kang H."/>
            <person name="Kim H."/>
            <person name="Bae S."/>
            <person name="Joh K."/>
        </authorList>
    </citation>
    <scope>NUCLEOTIDE SEQUENCE</scope>
    <source>
        <strain evidence="2">HMF5335</strain>
    </source>
</reference>
<dbReference type="Pfam" id="PF12728">
    <property type="entry name" value="HTH_17"/>
    <property type="match status" value="1"/>
</dbReference>
<comment type="caution">
    <text evidence="2">The sequence shown here is derived from an EMBL/GenBank/DDBJ whole genome shotgun (WGS) entry which is preliminary data.</text>
</comment>
<name>A0A939GIL1_9BACT</name>
<dbReference type="EMBL" id="JAFMYV010000007">
    <property type="protein sequence ID" value="MBO0937904.1"/>
    <property type="molecule type" value="Genomic_DNA"/>
</dbReference>
<protein>
    <submittedName>
        <fullName evidence="2">Helix-turn-helix domain-containing protein</fullName>
    </submittedName>
</protein>
<keyword evidence="3" id="KW-1185">Reference proteome</keyword>
<dbReference type="RefSeq" id="WP_207365440.1">
    <property type="nucleotide sequence ID" value="NZ_JAFMYV010000007.1"/>
</dbReference>
<organism evidence="2 3">
    <name type="scientific">Fibrella rubiginis</name>
    <dbReference type="NCBI Taxonomy" id="2817060"/>
    <lineage>
        <taxon>Bacteria</taxon>
        <taxon>Pseudomonadati</taxon>
        <taxon>Bacteroidota</taxon>
        <taxon>Cytophagia</taxon>
        <taxon>Cytophagales</taxon>
        <taxon>Spirosomataceae</taxon>
        <taxon>Fibrella</taxon>
    </lineage>
</organism>
<evidence type="ECO:0000259" key="1">
    <source>
        <dbReference type="Pfam" id="PF12728"/>
    </source>
</evidence>
<dbReference type="AlphaFoldDB" id="A0A939GIL1"/>
<evidence type="ECO:0000313" key="2">
    <source>
        <dbReference type="EMBL" id="MBO0937904.1"/>
    </source>
</evidence>
<proteinExistence type="predicted"/>
<feature type="domain" description="Helix-turn-helix" evidence="1">
    <location>
        <begin position="41"/>
        <end position="87"/>
    </location>
</feature>
<accession>A0A939GIL1</accession>
<gene>
    <name evidence="2" type="ORF">J2I47_15205</name>
</gene>
<dbReference type="Proteomes" id="UP000664034">
    <property type="component" value="Unassembled WGS sequence"/>
</dbReference>
<dbReference type="InterPro" id="IPR041657">
    <property type="entry name" value="HTH_17"/>
</dbReference>